<keyword evidence="8" id="KW-0472">Membrane</keyword>
<comment type="cofactor">
    <cofactor evidence="1">
        <name>heme</name>
        <dbReference type="ChEBI" id="CHEBI:30413"/>
    </cofactor>
</comment>
<organism evidence="9 10">
    <name type="scientific">Clathrus columnatus</name>
    <dbReference type="NCBI Taxonomy" id="1419009"/>
    <lineage>
        <taxon>Eukaryota</taxon>
        <taxon>Fungi</taxon>
        <taxon>Dikarya</taxon>
        <taxon>Basidiomycota</taxon>
        <taxon>Agaricomycotina</taxon>
        <taxon>Agaricomycetes</taxon>
        <taxon>Phallomycetidae</taxon>
        <taxon>Phallales</taxon>
        <taxon>Clathraceae</taxon>
        <taxon>Clathrus</taxon>
    </lineage>
</organism>
<dbReference type="PANTHER" id="PTHR46300">
    <property type="entry name" value="P450, PUTATIVE (EUROFUNG)-RELATED-RELATED"/>
    <property type="match status" value="1"/>
</dbReference>
<keyword evidence="10" id="KW-1185">Reference proteome</keyword>
<evidence type="ECO:0000313" key="9">
    <source>
        <dbReference type="EMBL" id="GJJ11055.1"/>
    </source>
</evidence>
<evidence type="ECO:0000256" key="8">
    <source>
        <dbReference type="SAM" id="Phobius"/>
    </source>
</evidence>
<name>A0AAV5A9P3_9AGAM</name>
<keyword evidence="5" id="KW-0560">Oxidoreductase</keyword>
<comment type="caution">
    <text evidence="9">The sequence shown here is derived from an EMBL/GenBank/DDBJ whole genome shotgun (WGS) entry which is preliminary data.</text>
</comment>
<dbReference type="PANTHER" id="PTHR46300:SF8">
    <property type="entry name" value="CYTOCHROME P450 2E1"/>
    <property type="match status" value="1"/>
</dbReference>
<comment type="similarity">
    <text evidence="2">Belongs to the cytochrome P450 family.</text>
</comment>
<evidence type="ECO:0000256" key="5">
    <source>
        <dbReference type="ARBA" id="ARBA00023002"/>
    </source>
</evidence>
<sequence length="110" mass="12744">MSSSTIVYTGIAGIALYFVSHWWKTRIPRGLKRPPGPPGHFLIGNLLPKSKEWLTFDRWANEYGDLFYLSMPGVSMLFINSYELAEELFDKRGNIYSDRYQSTVLNELYV</sequence>
<evidence type="ECO:0000256" key="2">
    <source>
        <dbReference type="ARBA" id="ARBA00010617"/>
    </source>
</evidence>
<dbReference type="SUPFAM" id="SSF48264">
    <property type="entry name" value="Cytochrome P450"/>
    <property type="match status" value="1"/>
</dbReference>
<dbReference type="InterPro" id="IPR036396">
    <property type="entry name" value="Cyt_P450_sf"/>
</dbReference>
<keyword evidence="8" id="KW-0812">Transmembrane</keyword>
<evidence type="ECO:0000256" key="6">
    <source>
        <dbReference type="ARBA" id="ARBA00023004"/>
    </source>
</evidence>
<evidence type="ECO:0000256" key="1">
    <source>
        <dbReference type="ARBA" id="ARBA00001971"/>
    </source>
</evidence>
<evidence type="ECO:0000256" key="4">
    <source>
        <dbReference type="ARBA" id="ARBA00022723"/>
    </source>
</evidence>
<dbReference type="GO" id="GO:0016705">
    <property type="term" value="F:oxidoreductase activity, acting on paired donors, with incorporation or reduction of molecular oxygen"/>
    <property type="evidence" value="ECO:0007669"/>
    <property type="project" value="InterPro"/>
</dbReference>
<keyword evidence="4" id="KW-0479">Metal-binding</keyword>
<dbReference type="Gene3D" id="1.10.630.10">
    <property type="entry name" value="Cytochrome P450"/>
    <property type="match status" value="1"/>
</dbReference>
<dbReference type="GO" id="GO:0020037">
    <property type="term" value="F:heme binding"/>
    <property type="evidence" value="ECO:0007669"/>
    <property type="project" value="InterPro"/>
</dbReference>
<keyword evidence="3" id="KW-0349">Heme</keyword>
<proteinExistence type="inferred from homology"/>
<evidence type="ECO:0008006" key="11">
    <source>
        <dbReference type="Google" id="ProtNLM"/>
    </source>
</evidence>
<dbReference type="InterPro" id="IPR050364">
    <property type="entry name" value="Cytochrome_P450_fung"/>
</dbReference>
<dbReference type="Proteomes" id="UP001050691">
    <property type="component" value="Unassembled WGS sequence"/>
</dbReference>
<keyword evidence="7" id="KW-0503">Monooxygenase</keyword>
<dbReference type="GO" id="GO:0004497">
    <property type="term" value="F:monooxygenase activity"/>
    <property type="evidence" value="ECO:0007669"/>
    <property type="project" value="UniProtKB-KW"/>
</dbReference>
<dbReference type="InterPro" id="IPR001128">
    <property type="entry name" value="Cyt_P450"/>
</dbReference>
<protein>
    <recommendedName>
        <fullName evidence="11">Cytochrome P450</fullName>
    </recommendedName>
</protein>
<evidence type="ECO:0000256" key="7">
    <source>
        <dbReference type="ARBA" id="ARBA00023033"/>
    </source>
</evidence>
<keyword evidence="6" id="KW-0408">Iron</keyword>
<dbReference type="AlphaFoldDB" id="A0AAV5A9P3"/>
<accession>A0AAV5A9P3</accession>
<gene>
    <name evidence="9" type="ORF">Clacol_005286</name>
</gene>
<evidence type="ECO:0000313" key="10">
    <source>
        <dbReference type="Proteomes" id="UP001050691"/>
    </source>
</evidence>
<dbReference type="GO" id="GO:0005506">
    <property type="term" value="F:iron ion binding"/>
    <property type="evidence" value="ECO:0007669"/>
    <property type="project" value="InterPro"/>
</dbReference>
<evidence type="ECO:0000256" key="3">
    <source>
        <dbReference type="ARBA" id="ARBA00022617"/>
    </source>
</evidence>
<keyword evidence="8" id="KW-1133">Transmembrane helix</keyword>
<feature type="transmembrane region" description="Helical" evidence="8">
    <location>
        <begin position="6"/>
        <end position="23"/>
    </location>
</feature>
<reference evidence="9" key="1">
    <citation type="submission" date="2021-10" db="EMBL/GenBank/DDBJ databases">
        <title>De novo Genome Assembly of Clathrus columnatus (Basidiomycota, Fungi) Using Illumina and Nanopore Sequence Data.</title>
        <authorList>
            <person name="Ogiso-Tanaka E."/>
            <person name="Itagaki H."/>
            <person name="Hosoya T."/>
            <person name="Hosaka K."/>
        </authorList>
    </citation>
    <scope>NUCLEOTIDE SEQUENCE</scope>
    <source>
        <strain evidence="9">MO-923</strain>
    </source>
</reference>
<dbReference type="Pfam" id="PF00067">
    <property type="entry name" value="p450"/>
    <property type="match status" value="1"/>
</dbReference>
<dbReference type="EMBL" id="BPWL01000006">
    <property type="protein sequence ID" value="GJJ11055.1"/>
    <property type="molecule type" value="Genomic_DNA"/>
</dbReference>